<reference evidence="1" key="2">
    <citation type="submission" date="2015-06" db="UniProtKB">
        <authorList>
            <consortium name="EnsemblMetazoa"/>
        </authorList>
    </citation>
    <scope>IDENTIFICATION</scope>
</reference>
<dbReference type="EMBL" id="CAEY01001959">
    <property type="status" value="NOT_ANNOTATED_CDS"/>
    <property type="molecule type" value="Genomic_DNA"/>
</dbReference>
<accession>T1KCC2</accession>
<evidence type="ECO:0000313" key="1">
    <source>
        <dbReference type="EnsemblMetazoa" id="tetur08g07110.1"/>
    </source>
</evidence>
<dbReference type="AlphaFoldDB" id="T1KCC2"/>
<dbReference type="EnsemblMetazoa" id="tetur08g07110.1">
    <property type="protein sequence ID" value="tetur08g07110.1"/>
    <property type="gene ID" value="tetur08g07110"/>
</dbReference>
<name>T1KCC2_TETUR</name>
<dbReference type="Proteomes" id="UP000015104">
    <property type="component" value="Unassembled WGS sequence"/>
</dbReference>
<organism evidence="1 2">
    <name type="scientific">Tetranychus urticae</name>
    <name type="common">Two-spotted spider mite</name>
    <dbReference type="NCBI Taxonomy" id="32264"/>
    <lineage>
        <taxon>Eukaryota</taxon>
        <taxon>Metazoa</taxon>
        <taxon>Ecdysozoa</taxon>
        <taxon>Arthropoda</taxon>
        <taxon>Chelicerata</taxon>
        <taxon>Arachnida</taxon>
        <taxon>Acari</taxon>
        <taxon>Acariformes</taxon>
        <taxon>Trombidiformes</taxon>
        <taxon>Prostigmata</taxon>
        <taxon>Eleutherengona</taxon>
        <taxon>Raphignathae</taxon>
        <taxon>Tetranychoidea</taxon>
        <taxon>Tetranychidae</taxon>
        <taxon>Tetranychus</taxon>
    </lineage>
</organism>
<evidence type="ECO:0000313" key="2">
    <source>
        <dbReference type="Proteomes" id="UP000015104"/>
    </source>
</evidence>
<dbReference type="HOGENOM" id="CLU_2906959_0_0_1"/>
<proteinExistence type="predicted"/>
<protein>
    <submittedName>
        <fullName evidence="1">Uncharacterized protein</fullName>
    </submittedName>
</protein>
<sequence>MVLWMMFDCTLIILVSFLLFILLIEPWDSFVGFPNGLPRQFTIHQILENATESQFRWNILAK</sequence>
<keyword evidence="2" id="KW-1185">Reference proteome</keyword>
<reference evidence="2" key="1">
    <citation type="submission" date="2011-08" db="EMBL/GenBank/DDBJ databases">
        <authorList>
            <person name="Rombauts S."/>
        </authorList>
    </citation>
    <scope>NUCLEOTIDE SEQUENCE</scope>
    <source>
        <strain evidence="2">London</strain>
    </source>
</reference>